<dbReference type="PANTHER" id="PTHR37017:SF3">
    <property type="entry name" value="AB HYDROLASE-1 DOMAIN-CONTAINING PROTEIN"/>
    <property type="match status" value="1"/>
</dbReference>
<keyword evidence="3" id="KW-1185">Reference proteome</keyword>
<dbReference type="Proteomes" id="UP001149165">
    <property type="component" value="Unassembled WGS sequence"/>
</dbReference>
<dbReference type="InterPro" id="IPR029058">
    <property type="entry name" value="AB_hydrolase_fold"/>
</dbReference>
<evidence type="ECO:0000259" key="1">
    <source>
        <dbReference type="Pfam" id="PF12697"/>
    </source>
</evidence>
<sequence>MAPKILIVPGTWEGPTVFGPLSTILKEKHGLSSETAKLLSTGAVSPGNPGLKDDVREIRTQIQRLVSENEDIVLVLHSAGAFLGSEAMQGLSKKELEAQGQKGGVTGIVFIAGAVFPEGYHHQPLPFARVEGNASYLVEPEVNFFSDFTDEEREKWIKVLEPQPAHGWDDVISYTGWKVVPSFYVICEKDQILPVPLQEQLAALAGSKIERVDGGHLAHLTQTEKVAGVIKNAVESF</sequence>
<dbReference type="AlphaFoldDB" id="A0A9W9FC54"/>
<name>A0A9W9FC54_9EURO</name>
<dbReference type="Pfam" id="PF12697">
    <property type="entry name" value="Abhydrolase_6"/>
    <property type="match status" value="1"/>
</dbReference>
<gene>
    <name evidence="2" type="ORF">N7456_008127</name>
</gene>
<dbReference type="SUPFAM" id="SSF53474">
    <property type="entry name" value="alpha/beta-Hydrolases"/>
    <property type="match status" value="1"/>
</dbReference>
<dbReference type="GO" id="GO:0017000">
    <property type="term" value="P:antibiotic biosynthetic process"/>
    <property type="evidence" value="ECO:0007669"/>
    <property type="project" value="UniProtKB-ARBA"/>
</dbReference>
<dbReference type="OrthoDB" id="1263307at2759"/>
<feature type="domain" description="AB hydrolase-1" evidence="1">
    <location>
        <begin position="5"/>
        <end position="227"/>
    </location>
</feature>
<dbReference type="InterPro" id="IPR000073">
    <property type="entry name" value="AB_hydrolase_1"/>
</dbReference>
<dbReference type="PANTHER" id="PTHR37017">
    <property type="entry name" value="AB HYDROLASE-1 DOMAIN-CONTAINING PROTEIN-RELATED"/>
    <property type="match status" value="1"/>
</dbReference>
<accession>A0A9W9FC54</accession>
<evidence type="ECO:0000313" key="2">
    <source>
        <dbReference type="EMBL" id="KAJ5097406.1"/>
    </source>
</evidence>
<proteinExistence type="predicted"/>
<reference evidence="2" key="2">
    <citation type="journal article" date="2023" name="IMA Fungus">
        <title>Comparative genomic study of the Penicillium genus elucidates a diverse pangenome and 15 lateral gene transfer events.</title>
        <authorList>
            <person name="Petersen C."/>
            <person name="Sorensen T."/>
            <person name="Nielsen M.R."/>
            <person name="Sondergaard T.E."/>
            <person name="Sorensen J.L."/>
            <person name="Fitzpatrick D.A."/>
            <person name="Frisvad J.C."/>
            <person name="Nielsen K.L."/>
        </authorList>
    </citation>
    <scope>NUCLEOTIDE SEQUENCE</scope>
    <source>
        <strain evidence="2">IBT 30069</strain>
    </source>
</reference>
<dbReference type="GO" id="GO:0072330">
    <property type="term" value="P:monocarboxylic acid biosynthetic process"/>
    <property type="evidence" value="ECO:0007669"/>
    <property type="project" value="UniProtKB-ARBA"/>
</dbReference>
<dbReference type="EMBL" id="JAPQKH010000005">
    <property type="protein sequence ID" value="KAJ5097406.1"/>
    <property type="molecule type" value="Genomic_DNA"/>
</dbReference>
<reference evidence="2" key="1">
    <citation type="submission" date="2022-11" db="EMBL/GenBank/DDBJ databases">
        <authorList>
            <person name="Petersen C."/>
        </authorList>
    </citation>
    <scope>NUCLEOTIDE SEQUENCE</scope>
    <source>
        <strain evidence="2">IBT 30069</strain>
    </source>
</reference>
<protein>
    <recommendedName>
        <fullName evidence="1">AB hydrolase-1 domain-containing protein</fullName>
    </recommendedName>
</protein>
<dbReference type="Gene3D" id="3.40.50.1820">
    <property type="entry name" value="alpha/beta hydrolase"/>
    <property type="match status" value="1"/>
</dbReference>
<evidence type="ECO:0000313" key="3">
    <source>
        <dbReference type="Proteomes" id="UP001149165"/>
    </source>
</evidence>
<dbReference type="InterPro" id="IPR052897">
    <property type="entry name" value="Sec-Metab_Biosynth_Hydrolase"/>
</dbReference>
<organism evidence="2 3">
    <name type="scientific">Penicillium angulare</name>
    <dbReference type="NCBI Taxonomy" id="116970"/>
    <lineage>
        <taxon>Eukaryota</taxon>
        <taxon>Fungi</taxon>
        <taxon>Dikarya</taxon>
        <taxon>Ascomycota</taxon>
        <taxon>Pezizomycotina</taxon>
        <taxon>Eurotiomycetes</taxon>
        <taxon>Eurotiomycetidae</taxon>
        <taxon>Eurotiales</taxon>
        <taxon>Aspergillaceae</taxon>
        <taxon>Penicillium</taxon>
    </lineage>
</organism>
<comment type="caution">
    <text evidence="2">The sequence shown here is derived from an EMBL/GenBank/DDBJ whole genome shotgun (WGS) entry which is preliminary data.</text>
</comment>